<dbReference type="RefSeq" id="XP_025436059.1">
    <property type="nucleotide sequence ID" value="XM_025578975.1"/>
</dbReference>
<evidence type="ECO:0000256" key="1">
    <source>
        <dbReference type="SAM" id="MobiDB-lite"/>
    </source>
</evidence>
<feature type="compositionally biased region" description="Polar residues" evidence="1">
    <location>
        <begin position="1"/>
        <end position="14"/>
    </location>
</feature>
<name>A0A318ZSH2_9EURO</name>
<dbReference type="OrthoDB" id="4403049at2759"/>
<keyword evidence="3" id="KW-1185">Reference proteome</keyword>
<dbReference type="EMBL" id="KZ821218">
    <property type="protein sequence ID" value="PYH50077.1"/>
    <property type="molecule type" value="Genomic_DNA"/>
</dbReference>
<protein>
    <submittedName>
        <fullName evidence="2">Uncharacterized protein</fullName>
    </submittedName>
</protein>
<dbReference type="Proteomes" id="UP000248349">
    <property type="component" value="Unassembled WGS sequence"/>
</dbReference>
<proteinExistence type="predicted"/>
<feature type="region of interest" description="Disordered" evidence="1">
    <location>
        <begin position="74"/>
        <end position="94"/>
    </location>
</feature>
<evidence type="ECO:0000313" key="3">
    <source>
        <dbReference type="Proteomes" id="UP000248349"/>
    </source>
</evidence>
<reference evidence="2 3" key="1">
    <citation type="submission" date="2016-12" db="EMBL/GenBank/DDBJ databases">
        <title>The genomes of Aspergillus section Nigri reveals drivers in fungal speciation.</title>
        <authorList>
            <consortium name="DOE Joint Genome Institute"/>
            <person name="Vesth T.C."/>
            <person name="Nybo J."/>
            <person name="Theobald S."/>
            <person name="Brandl J."/>
            <person name="Frisvad J.C."/>
            <person name="Nielsen K.F."/>
            <person name="Lyhne E.K."/>
            <person name="Kogle M.E."/>
            <person name="Kuo A."/>
            <person name="Riley R."/>
            <person name="Clum A."/>
            <person name="Nolan M."/>
            <person name="Lipzen A."/>
            <person name="Salamov A."/>
            <person name="Henrissat B."/>
            <person name="Wiebenga A."/>
            <person name="De Vries R.P."/>
            <person name="Grigoriev I.V."/>
            <person name="Mortensen U.H."/>
            <person name="Andersen M.R."/>
            <person name="Baker S.E."/>
        </authorList>
    </citation>
    <scope>NUCLEOTIDE SEQUENCE [LARGE SCALE GENOMIC DNA]</scope>
    <source>
        <strain evidence="2 3">JOP 1030-1</strain>
    </source>
</reference>
<feature type="region of interest" description="Disordered" evidence="1">
    <location>
        <begin position="1"/>
        <end position="20"/>
    </location>
</feature>
<evidence type="ECO:0000313" key="2">
    <source>
        <dbReference type="EMBL" id="PYH50077.1"/>
    </source>
</evidence>
<gene>
    <name evidence="2" type="ORF">BP01DRAFT_412885</name>
</gene>
<accession>A0A318ZSH2</accession>
<sequence length="286" mass="33071">MSTNASVSSSTHPSTLDAERQDHAAAVDRFRTRMAAANRGFFKDRISEIDARGLATEKERICLMQRWRRFKELDRDETASHSNPAARHTSNRFRQTRELAAVPRAAGRGHAAPDVFQQQAEEWATAEGEDFASEPPFPARDQYKAQVRRDCAWLRERLETEHTSDLINKAKIPACPDWYSAYLYCRKGSEEDMEGIELPDEGISDAPQIREWVWRVVFMEHEATTFEPPQVLYGRRPRFDSIPEFLDWYTSWPDSLDGRGLRSLRRHVEGCETDCESDCEDHNLYL</sequence>
<dbReference type="GeneID" id="37080204"/>
<dbReference type="AlphaFoldDB" id="A0A318ZSH2"/>
<organism evidence="2 3">
    <name type="scientific">Aspergillus saccharolyticus JOP 1030-1</name>
    <dbReference type="NCBI Taxonomy" id="1450539"/>
    <lineage>
        <taxon>Eukaryota</taxon>
        <taxon>Fungi</taxon>
        <taxon>Dikarya</taxon>
        <taxon>Ascomycota</taxon>
        <taxon>Pezizomycotina</taxon>
        <taxon>Eurotiomycetes</taxon>
        <taxon>Eurotiomycetidae</taxon>
        <taxon>Eurotiales</taxon>
        <taxon>Aspergillaceae</taxon>
        <taxon>Aspergillus</taxon>
        <taxon>Aspergillus subgen. Circumdati</taxon>
    </lineage>
</organism>